<dbReference type="Proteomes" id="UP000078492">
    <property type="component" value="Unassembled WGS sequence"/>
</dbReference>
<keyword evidence="3" id="KW-1185">Reference proteome</keyword>
<protein>
    <submittedName>
        <fullName evidence="2">Uncharacterized protein</fullName>
    </submittedName>
</protein>
<name>A0A151IWL7_9HYME</name>
<proteinExistence type="predicted"/>
<accession>A0A151IWL7</accession>
<evidence type="ECO:0000313" key="2">
    <source>
        <dbReference type="EMBL" id="KYN12173.1"/>
    </source>
</evidence>
<feature type="compositionally biased region" description="Basic and acidic residues" evidence="1">
    <location>
        <begin position="242"/>
        <end position="268"/>
    </location>
</feature>
<reference evidence="2 3" key="1">
    <citation type="submission" date="2015-09" db="EMBL/GenBank/DDBJ databases">
        <title>Trachymyrmex cornetzi WGS genome.</title>
        <authorList>
            <person name="Nygaard S."/>
            <person name="Hu H."/>
            <person name="Boomsma J."/>
            <person name="Zhang G."/>
        </authorList>
    </citation>
    <scope>NUCLEOTIDE SEQUENCE [LARGE SCALE GENOMIC DNA]</scope>
    <source>
        <strain evidence="2">Tcor2-1</strain>
        <tissue evidence="2">Whole body</tissue>
    </source>
</reference>
<feature type="compositionally biased region" description="Low complexity" evidence="1">
    <location>
        <begin position="184"/>
        <end position="194"/>
    </location>
</feature>
<dbReference type="AlphaFoldDB" id="A0A151IWL7"/>
<feature type="region of interest" description="Disordered" evidence="1">
    <location>
        <begin position="235"/>
        <end position="268"/>
    </location>
</feature>
<organism evidence="2 3">
    <name type="scientific">Trachymyrmex cornetzi</name>
    <dbReference type="NCBI Taxonomy" id="471704"/>
    <lineage>
        <taxon>Eukaryota</taxon>
        <taxon>Metazoa</taxon>
        <taxon>Ecdysozoa</taxon>
        <taxon>Arthropoda</taxon>
        <taxon>Hexapoda</taxon>
        <taxon>Insecta</taxon>
        <taxon>Pterygota</taxon>
        <taxon>Neoptera</taxon>
        <taxon>Endopterygota</taxon>
        <taxon>Hymenoptera</taxon>
        <taxon>Apocrita</taxon>
        <taxon>Aculeata</taxon>
        <taxon>Formicoidea</taxon>
        <taxon>Formicidae</taxon>
        <taxon>Myrmicinae</taxon>
        <taxon>Trachymyrmex</taxon>
    </lineage>
</organism>
<evidence type="ECO:0000313" key="3">
    <source>
        <dbReference type="Proteomes" id="UP000078492"/>
    </source>
</evidence>
<feature type="region of interest" description="Disordered" evidence="1">
    <location>
        <begin position="178"/>
        <end position="215"/>
    </location>
</feature>
<dbReference type="EMBL" id="KQ980854">
    <property type="protein sequence ID" value="KYN12173.1"/>
    <property type="molecule type" value="Genomic_DNA"/>
</dbReference>
<sequence>MPERYHGHDPRDRFKGSPAATINQIDGERILSLRTGPLIIAQCTEVEEEEEEDALFFVAVKQRGPKRAGTQERRRGHFKSDALDTLVINFSVSTSIKNSGENSLDDKVDTRGWPECFGWFSLLLRSSVLLDVSRSSLIHHGFHQLDPTRRVVDSDDEREKRSGAELRYVLPYITSHAVGSPTQSSSHLRMSRSSPPFPSRDRRRGRKSLRGPTDPVSSRAFLELILFVGCQPVAGEAGLGKGDVECETGNRRKKDREKETKREKDGRR</sequence>
<evidence type="ECO:0000256" key="1">
    <source>
        <dbReference type="SAM" id="MobiDB-lite"/>
    </source>
</evidence>
<gene>
    <name evidence="2" type="ORF">ALC57_15665</name>
</gene>